<evidence type="ECO:0000313" key="2">
    <source>
        <dbReference type="Proteomes" id="UP000054166"/>
    </source>
</evidence>
<sequence>MPVTDLSQELIQRQIYSSFQLDMSLSNPRTWRFFFTLVRSCCTDCGFRYLPVHVIGIRLSRHCLSTIPHHRFTQHRNRAMTARFWVDGPPAVQGGSLDTQFGLLCWDSAWYLFRKWFYSLSACIPSGAYLYPHISTFQGLRLPAQTLLRCEENEPPSGRRFHGRAQVGLSKGVWHLVSRWIFVDCYR</sequence>
<dbReference type="AlphaFoldDB" id="A0A0C3BXN3"/>
<accession>A0A0C3BXN3</accession>
<dbReference type="HOGENOM" id="CLU_1448225_0_0_1"/>
<protein>
    <submittedName>
        <fullName evidence="1">Uncharacterized protein</fullName>
    </submittedName>
</protein>
<reference evidence="1 2" key="1">
    <citation type="submission" date="2014-04" db="EMBL/GenBank/DDBJ databases">
        <authorList>
            <consortium name="DOE Joint Genome Institute"/>
            <person name="Kuo A."/>
            <person name="Tarkka M."/>
            <person name="Buscot F."/>
            <person name="Kohler A."/>
            <person name="Nagy L.G."/>
            <person name="Floudas D."/>
            <person name="Copeland A."/>
            <person name="Barry K.W."/>
            <person name="Cichocki N."/>
            <person name="Veneault-Fourrey C."/>
            <person name="LaButti K."/>
            <person name="Lindquist E.A."/>
            <person name="Lipzen A."/>
            <person name="Lundell T."/>
            <person name="Morin E."/>
            <person name="Murat C."/>
            <person name="Sun H."/>
            <person name="Tunlid A."/>
            <person name="Henrissat B."/>
            <person name="Grigoriev I.V."/>
            <person name="Hibbett D.S."/>
            <person name="Martin F."/>
            <person name="Nordberg H.P."/>
            <person name="Cantor M.N."/>
            <person name="Hua S.X."/>
        </authorList>
    </citation>
    <scope>NUCLEOTIDE SEQUENCE [LARGE SCALE GENOMIC DNA]</scope>
    <source>
        <strain evidence="1 2">F 1598</strain>
    </source>
</reference>
<reference evidence="2" key="2">
    <citation type="submission" date="2015-01" db="EMBL/GenBank/DDBJ databases">
        <title>Evolutionary Origins and Diversification of the Mycorrhizal Mutualists.</title>
        <authorList>
            <consortium name="DOE Joint Genome Institute"/>
            <consortium name="Mycorrhizal Genomics Consortium"/>
            <person name="Kohler A."/>
            <person name="Kuo A."/>
            <person name="Nagy L.G."/>
            <person name="Floudas D."/>
            <person name="Copeland A."/>
            <person name="Barry K.W."/>
            <person name="Cichocki N."/>
            <person name="Veneault-Fourrey C."/>
            <person name="LaButti K."/>
            <person name="Lindquist E.A."/>
            <person name="Lipzen A."/>
            <person name="Lundell T."/>
            <person name="Morin E."/>
            <person name="Murat C."/>
            <person name="Riley R."/>
            <person name="Ohm R."/>
            <person name="Sun H."/>
            <person name="Tunlid A."/>
            <person name="Henrissat B."/>
            <person name="Grigoriev I.V."/>
            <person name="Hibbett D.S."/>
            <person name="Martin F."/>
        </authorList>
    </citation>
    <scope>NUCLEOTIDE SEQUENCE [LARGE SCALE GENOMIC DNA]</scope>
    <source>
        <strain evidence="2">F 1598</strain>
    </source>
</reference>
<keyword evidence="2" id="KW-1185">Reference proteome</keyword>
<dbReference type="EMBL" id="KN832971">
    <property type="protein sequence ID" value="KIM91318.1"/>
    <property type="molecule type" value="Genomic_DNA"/>
</dbReference>
<organism evidence="1 2">
    <name type="scientific">Piloderma croceum (strain F 1598)</name>
    <dbReference type="NCBI Taxonomy" id="765440"/>
    <lineage>
        <taxon>Eukaryota</taxon>
        <taxon>Fungi</taxon>
        <taxon>Dikarya</taxon>
        <taxon>Basidiomycota</taxon>
        <taxon>Agaricomycotina</taxon>
        <taxon>Agaricomycetes</taxon>
        <taxon>Agaricomycetidae</taxon>
        <taxon>Atheliales</taxon>
        <taxon>Atheliaceae</taxon>
        <taxon>Piloderma</taxon>
    </lineage>
</organism>
<proteinExistence type="predicted"/>
<gene>
    <name evidence="1" type="ORF">PILCRDRAFT_125371</name>
</gene>
<dbReference type="InParanoid" id="A0A0C3BXN3"/>
<name>A0A0C3BXN3_PILCF</name>
<evidence type="ECO:0000313" key="1">
    <source>
        <dbReference type="EMBL" id="KIM91318.1"/>
    </source>
</evidence>
<dbReference type="Proteomes" id="UP000054166">
    <property type="component" value="Unassembled WGS sequence"/>
</dbReference>